<dbReference type="AlphaFoldDB" id="A0A1B5Z9S1"/>
<feature type="region of interest" description="Disordered" evidence="1">
    <location>
        <begin position="53"/>
        <end position="75"/>
    </location>
</feature>
<organism evidence="2 3">
    <name type="scientific">Trifolium subterraneum</name>
    <name type="common">Subterranean clover</name>
    <dbReference type="NCBI Taxonomy" id="3900"/>
    <lineage>
        <taxon>Eukaryota</taxon>
        <taxon>Viridiplantae</taxon>
        <taxon>Streptophyta</taxon>
        <taxon>Embryophyta</taxon>
        <taxon>Tracheophyta</taxon>
        <taxon>Spermatophyta</taxon>
        <taxon>Magnoliopsida</taxon>
        <taxon>eudicotyledons</taxon>
        <taxon>Gunneridae</taxon>
        <taxon>Pentapetalae</taxon>
        <taxon>rosids</taxon>
        <taxon>fabids</taxon>
        <taxon>Fabales</taxon>
        <taxon>Fabaceae</taxon>
        <taxon>Papilionoideae</taxon>
        <taxon>50 kb inversion clade</taxon>
        <taxon>NPAAA clade</taxon>
        <taxon>Hologalegina</taxon>
        <taxon>IRL clade</taxon>
        <taxon>Trifolieae</taxon>
        <taxon>Trifolium</taxon>
    </lineage>
</organism>
<sequence>STSSASVNNDWKHWVVMQGDDKAAEDDARGFGKALGVRFNGDSENKFSVLTRTGKGIPASSRQLKRKGASKEKEC</sequence>
<feature type="non-terminal residue" evidence="2">
    <location>
        <position position="1"/>
    </location>
</feature>
<name>A0A1B5Z9S1_TRISU</name>
<evidence type="ECO:0000313" key="2">
    <source>
        <dbReference type="EMBL" id="GAU10846.1"/>
    </source>
</evidence>
<keyword evidence="3" id="KW-1185">Reference proteome</keyword>
<evidence type="ECO:0000256" key="1">
    <source>
        <dbReference type="SAM" id="MobiDB-lite"/>
    </source>
</evidence>
<gene>
    <name evidence="2" type="ORF">TSUD_425980</name>
</gene>
<comment type="caution">
    <text evidence="2">The sequence shown here is derived from an EMBL/GenBank/DDBJ whole genome shotgun (WGS) entry which is preliminary data.</text>
</comment>
<reference evidence="3" key="1">
    <citation type="journal article" date="2017" name="Front. Plant Sci.">
        <title>Climate Clever Clovers: New Paradigm to Reduce the Environmental Footprint of Ruminants by Breeding Low Methanogenic Forages Utilizing Haplotype Variation.</title>
        <authorList>
            <person name="Kaur P."/>
            <person name="Appels R."/>
            <person name="Bayer P.E."/>
            <person name="Keeble-Gagnere G."/>
            <person name="Wang J."/>
            <person name="Hirakawa H."/>
            <person name="Shirasawa K."/>
            <person name="Vercoe P."/>
            <person name="Stefanova K."/>
            <person name="Durmic Z."/>
            <person name="Nichols P."/>
            <person name="Revell C."/>
            <person name="Isobe S.N."/>
            <person name="Edwards D."/>
            <person name="Erskine W."/>
        </authorList>
    </citation>
    <scope>NUCLEOTIDE SEQUENCE [LARGE SCALE GENOMIC DNA]</scope>
    <source>
        <strain evidence="3">cv. Daliak</strain>
    </source>
</reference>
<dbReference type="EMBL" id="BCLP01056050">
    <property type="protein sequence ID" value="GAU10846.1"/>
    <property type="molecule type" value="Genomic_DNA"/>
</dbReference>
<evidence type="ECO:0000313" key="3">
    <source>
        <dbReference type="Proteomes" id="UP000242715"/>
    </source>
</evidence>
<protein>
    <submittedName>
        <fullName evidence="2">Uncharacterized protein</fullName>
    </submittedName>
</protein>
<proteinExistence type="predicted"/>
<dbReference type="Proteomes" id="UP000242715">
    <property type="component" value="Unassembled WGS sequence"/>
</dbReference>
<accession>A0A1B5Z9S1</accession>